<comment type="caution">
    <text evidence="1">The sequence shown here is derived from an EMBL/GenBank/DDBJ whole genome shotgun (WGS) entry which is preliminary data.</text>
</comment>
<evidence type="ECO:0000313" key="1">
    <source>
        <dbReference type="EMBL" id="GJT95007.1"/>
    </source>
</evidence>
<gene>
    <name evidence="1" type="ORF">Tco_1090525</name>
</gene>
<keyword evidence="2" id="KW-1185">Reference proteome</keyword>
<name>A0ABQ5I645_9ASTR</name>
<protein>
    <submittedName>
        <fullName evidence="1">Uncharacterized protein</fullName>
    </submittedName>
</protein>
<dbReference type="Proteomes" id="UP001151760">
    <property type="component" value="Unassembled WGS sequence"/>
</dbReference>
<evidence type="ECO:0000313" key="2">
    <source>
        <dbReference type="Proteomes" id="UP001151760"/>
    </source>
</evidence>
<proteinExistence type="predicted"/>
<reference evidence="1" key="1">
    <citation type="journal article" date="2022" name="Int. J. Mol. Sci.">
        <title>Draft Genome of Tanacetum Coccineum: Genomic Comparison of Closely Related Tanacetum-Family Plants.</title>
        <authorList>
            <person name="Yamashiro T."/>
            <person name="Shiraishi A."/>
            <person name="Nakayama K."/>
            <person name="Satake H."/>
        </authorList>
    </citation>
    <scope>NUCLEOTIDE SEQUENCE</scope>
</reference>
<reference evidence="1" key="2">
    <citation type="submission" date="2022-01" db="EMBL/GenBank/DDBJ databases">
        <authorList>
            <person name="Yamashiro T."/>
            <person name="Shiraishi A."/>
            <person name="Satake H."/>
            <person name="Nakayama K."/>
        </authorList>
    </citation>
    <scope>NUCLEOTIDE SEQUENCE</scope>
</reference>
<dbReference type="EMBL" id="BQNB010020348">
    <property type="protein sequence ID" value="GJT95007.1"/>
    <property type="molecule type" value="Genomic_DNA"/>
</dbReference>
<sequence>MVPLTVPSPVATPATAETEGFLTELGAQVEMQGGLISDHAVRLEDLSHALFERYDRDIGELFTRSRAVKEEICSQRDQFRSLEYEQGRVAVTFRAIWRPGENWDLWLQLAEERRARLELVEIVDGMRRG</sequence>
<organism evidence="1 2">
    <name type="scientific">Tanacetum coccineum</name>
    <dbReference type="NCBI Taxonomy" id="301880"/>
    <lineage>
        <taxon>Eukaryota</taxon>
        <taxon>Viridiplantae</taxon>
        <taxon>Streptophyta</taxon>
        <taxon>Embryophyta</taxon>
        <taxon>Tracheophyta</taxon>
        <taxon>Spermatophyta</taxon>
        <taxon>Magnoliopsida</taxon>
        <taxon>eudicotyledons</taxon>
        <taxon>Gunneridae</taxon>
        <taxon>Pentapetalae</taxon>
        <taxon>asterids</taxon>
        <taxon>campanulids</taxon>
        <taxon>Asterales</taxon>
        <taxon>Asteraceae</taxon>
        <taxon>Asteroideae</taxon>
        <taxon>Anthemideae</taxon>
        <taxon>Anthemidinae</taxon>
        <taxon>Tanacetum</taxon>
    </lineage>
</organism>
<accession>A0ABQ5I645</accession>